<protein>
    <submittedName>
        <fullName evidence="3">DMT family transporter</fullName>
    </submittedName>
</protein>
<accession>A0ABW2PSP0</accession>
<dbReference type="PANTHER" id="PTHR34821:SF3">
    <property type="entry name" value="MEMBRANE PROTEIN"/>
    <property type="match status" value="1"/>
</dbReference>
<keyword evidence="1" id="KW-0812">Transmembrane</keyword>
<comment type="caution">
    <text evidence="3">The sequence shown here is derived from an EMBL/GenBank/DDBJ whole genome shotgun (WGS) entry which is preliminary data.</text>
</comment>
<feature type="transmembrane region" description="Helical" evidence="1">
    <location>
        <begin position="29"/>
        <end position="54"/>
    </location>
</feature>
<dbReference type="RefSeq" id="WP_214790148.1">
    <property type="nucleotide sequence ID" value="NZ_JANIEL010000095.1"/>
</dbReference>
<name>A0ABW2PSP0_9BACL</name>
<feature type="transmembrane region" description="Helical" evidence="1">
    <location>
        <begin position="66"/>
        <end position="85"/>
    </location>
</feature>
<feature type="transmembrane region" description="Helical" evidence="1">
    <location>
        <begin position="119"/>
        <end position="139"/>
    </location>
</feature>
<keyword evidence="4" id="KW-1185">Reference proteome</keyword>
<dbReference type="Proteomes" id="UP001596439">
    <property type="component" value="Unassembled WGS sequence"/>
</dbReference>
<feature type="signal peptide" evidence="2">
    <location>
        <begin position="1"/>
        <end position="19"/>
    </location>
</feature>
<reference evidence="4" key="1">
    <citation type="journal article" date="2019" name="Int. J. Syst. Evol. Microbiol.">
        <title>The Global Catalogue of Microorganisms (GCM) 10K type strain sequencing project: providing services to taxonomists for standard genome sequencing and annotation.</title>
        <authorList>
            <consortium name="The Broad Institute Genomics Platform"/>
            <consortium name="The Broad Institute Genome Sequencing Center for Infectious Disease"/>
            <person name="Wu L."/>
            <person name="Ma J."/>
        </authorList>
    </citation>
    <scope>NUCLEOTIDE SEQUENCE [LARGE SCALE GENOMIC DNA]</scope>
    <source>
        <strain evidence="4">CCUG 55590</strain>
    </source>
</reference>
<feature type="chain" id="PRO_5047108187" evidence="2">
    <location>
        <begin position="20"/>
        <end position="157"/>
    </location>
</feature>
<keyword evidence="1" id="KW-0472">Membrane</keyword>
<proteinExistence type="predicted"/>
<dbReference type="InterPro" id="IPR006750">
    <property type="entry name" value="YdcZ"/>
</dbReference>
<keyword evidence="2" id="KW-0732">Signal</keyword>
<evidence type="ECO:0000313" key="4">
    <source>
        <dbReference type="Proteomes" id="UP001596439"/>
    </source>
</evidence>
<organism evidence="3 4">
    <name type="scientific">Exiguobacterium aestuarii</name>
    <dbReference type="NCBI Taxonomy" id="273527"/>
    <lineage>
        <taxon>Bacteria</taxon>
        <taxon>Bacillati</taxon>
        <taxon>Bacillota</taxon>
        <taxon>Bacilli</taxon>
        <taxon>Bacillales</taxon>
        <taxon>Bacillales Family XII. Incertae Sedis</taxon>
        <taxon>Exiguobacterium</taxon>
    </lineage>
</organism>
<dbReference type="Pfam" id="PF04657">
    <property type="entry name" value="DMT_YdcZ"/>
    <property type="match status" value="1"/>
</dbReference>
<sequence>MVFGIICSAVAGAFISVQAAVNAKMNTNLGAWATTVLVFIVGLVGSIIPLLLFGGNLSGLRDVSPIYWLGGLLGVGVVYCVMRSIQLLGPTLSVSLILVSQLIWALLVDLYGAFGMPQITLSSGQVVGLTVLLVGVILFKQSQTAAIAKQAVNEATS</sequence>
<dbReference type="PANTHER" id="PTHR34821">
    <property type="entry name" value="INNER MEMBRANE PROTEIN YDCZ"/>
    <property type="match status" value="1"/>
</dbReference>
<evidence type="ECO:0000313" key="3">
    <source>
        <dbReference type="EMBL" id="MFC7390720.1"/>
    </source>
</evidence>
<keyword evidence="1" id="KW-1133">Transmembrane helix</keyword>
<gene>
    <name evidence="3" type="ORF">ACFQO8_11255</name>
</gene>
<dbReference type="EMBL" id="JBHTCE010000002">
    <property type="protein sequence ID" value="MFC7390720.1"/>
    <property type="molecule type" value="Genomic_DNA"/>
</dbReference>
<evidence type="ECO:0000256" key="2">
    <source>
        <dbReference type="SAM" id="SignalP"/>
    </source>
</evidence>
<evidence type="ECO:0000256" key="1">
    <source>
        <dbReference type="SAM" id="Phobius"/>
    </source>
</evidence>